<evidence type="ECO:0000256" key="5">
    <source>
        <dbReference type="SAM" id="Phobius"/>
    </source>
</evidence>
<evidence type="ECO:0000256" key="1">
    <source>
        <dbReference type="ARBA" id="ARBA00004141"/>
    </source>
</evidence>
<accession>A0ABQ7JDZ7</accession>
<protein>
    <submittedName>
        <fullName evidence="6">Uncharacterized protein</fullName>
    </submittedName>
</protein>
<dbReference type="Pfam" id="PF05653">
    <property type="entry name" value="Mg_trans_NIPA"/>
    <property type="match status" value="1"/>
</dbReference>
<dbReference type="PANTHER" id="PTHR12570">
    <property type="match status" value="1"/>
</dbReference>
<dbReference type="InterPro" id="IPR037185">
    <property type="entry name" value="EmrE-like"/>
</dbReference>
<keyword evidence="2 5" id="KW-0812">Transmembrane</keyword>
<comment type="subcellular location">
    <subcellularLocation>
        <location evidence="1">Membrane</location>
        <topology evidence="1">Multi-pass membrane protein</topology>
    </subcellularLocation>
</comment>
<gene>
    <name evidence="6" type="ORF">IE077_000709</name>
</gene>
<comment type="caution">
    <text evidence="6">The sequence shown here is derived from an EMBL/GenBank/DDBJ whole genome shotgun (WGS) entry which is preliminary data.</text>
</comment>
<keyword evidence="4 5" id="KW-0472">Membrane</keyword>
<name>A0ABQ7JDZ7_9APIC</name>
<dbReference type="PANTHER" id="PTHR12570:SF65">
    <property type="entry name" value="MAGNESIUM TRANSPORTER NIPA9-RELATED"/>
    <property type="match status" value="1"/>
</dbReference>
<keyword evidence="3 5" id="KW-1133">Transmembrane helix</keyword>
<feature type="transmembrane region" description="Helical" evidence="5">
    <location>
        <begin position="98"/>
        <end position="118"/>
    </location>
</feature>
<evidence type="ECO:0000256" key="2">
    <source>
        <dbReference type="ARBA" id="ARBA00022692"/>
    </source>
</evidence>
<feature type="transmembrane region" description="Helical" evidence="5">
    <location>
        <begin position="44"/>
        <end position="65"/>
    </location>
</feature>
<evidence type="ECO:0000256" key="4">
    <source>
        <dbReference type="ARBA" id="ARBA00023136"/>
    </source>
</evidence>
<evidence type="ECO:0000313" key="6">
    <source>
        <dbReference type="EMBL" id="KAF8822246.1"/>
    </source>
</evidence>
<feature type="transmembrane region" description="Helical" evidence="5">
    <location>
        <begin position="72"/>
        <end position="92"/>
    </location>
</feature>
<evidence type="ECO:0000256" key="3">
    <source>
        <dbReference type="ARBA" id="ARBA00022989"/>
    </source>
</evidence>
<dbReference type="InterPro" id="IPR008521">
    <property type="entry name" value="Mg_trans_NIPA"/>
</dbReference>
<feature type="transmembrane region" description="Helical" evidence="5">
    <location>
        <begin position="275"/>
        <end position="294"/>
    </location>
</feature>
<feature type="transmembrane region" description="Helical" evidence="5">
    <location>
        <begin position="139"/>
        <end position="162"/>
    </location>
</feature>
<feature type="transmembrane region" description="Helical" evidence="5">
    <location>
        <begin position="242"/>
        <end position="263"/>
    </location>
</feature>
<organism evidence="6 7">
    <name type="scientific">Cardiosporidium cionae</name>
    <dbReference type="NCBI Taxonomy" id="476202"/>
    <lineage>
        <taxon>Eukaryota</taxon>
        <taxon>Sar</taxon>
        <taxon>Alveolata</taxon>
        <taxon>Apicomplexa</taxon>
        <taxon>Aconoidasida</taxon>
        <taxon>Nephromycida</taxon>
        <taxon>Cardiosporidium</taxon>
    </lineage>
</organism>
<dbReference type="SUPFAM" id="SSF103481">
    <property type="entry name" value="Multidrug resistance efflux transporter EmrE"/>
    <property type="match status" value="1"/>
</dbReference>
<sequence>MSWRTGLSIASFGALAGALGDNMVRKVYMVKGSDAKATVYFSDWIFVTGMILTTVVDATSTVVALGFAPSSVVTPFAVVHIFLSIVIAKFWLREFMGKWEYAGSGLLLGGVALIIVFTGKATTLRTIDDFAASIGDTMAIIYFITVGIAVILCVILSSNIAARTIPRCGFMLQRFCTAAASGLLGGNTNISAKAFTVVVSTFFNAKINSYTDWRSYFIILLTGVLAILQVVYLNIGLRKYQAVYVIPITNSFLVTTGIVGGMMLLKEIPNNTSSLLLTLLGLLIILAGILILSLKHSVSPLAHHEVRNVDVHEKPLPAEIATRETKAEQPFPLKQFANSLTSISSNYIILSPCAYMTIHSLHDQISSEYITTSKSGISFGMDTEPQLSGPDTAHPKIPGVLIPNECLPNDDLPLIAAEEPDGFFGCETFDNITHESLEIT</sequence>
<keyword evidence="7" id="KW-1185">Reference proteome</keyword>
<dbReference type="EMBL" id="JADAQX010000069">
    <property type="protein sequence ID" value="KAF8822246.1"/>
    <property type="molecule type" value="Genomic_DNA"/>
</dbReference>
<dbReference type="Proteomes" id="UP000823046">
    <property type="component" value="Unassembled WGS sequence"/>
</dbReference>
<reference evidence="6 7" key="1">
    <citation type="journal article" date="2020" name="bioRxiv">
        <title>Metabolic contributions of an alphaproteobacterial endosymbiont in the apicomplexan Cardiosporidium cionae.</title>
        <authorList>
            <person name="Hunter E.S."/>
            <person name="Paight C.J."/>
            <person name="Lane C.E."/>
        </authorList>
    </citation>
    <scope>NUCLEOTIDE SEQUENCE [LARGE SCALE GENOMIC DNA]</scope>
    <source>
        <strain evidence="6">ESH_2018</strain>
    </source>
</reference>
<feature type="transmembrane region" description="Helical" evidence="5">
    <location>
        <begin position="216"/>
        <end position="235"/>
    </location>
</feature>
<evidence type="ECO:0000313" key="7">
    <source>
        <dbReference type="Proteomes" id="UP000823046"/>
    </source>
</evidence>
<proteinExistence type="predicted"/>